<comment type="caution">
    <text evidence="6">The sequence shown here is derived from an EMBL/GenBank/DDBJ whole genome shotgun (WGS) entry which is preliminary data.</text>
</comment>
<dbReference type="EMBL" id="JBHMAS010000039">
    <property type="protein sequence ID" value="MFB9781266.1"/>
    <property type="molecule type" value="Genomic_DNA"/>
</dbReference>
<protein>
    <submittedName>
        <fullName evidence="6">AMP-binding protein</fullName>
    </submittedName>
</protein>
<dbReference type="InterPro" id="IPR045851">
    <property type="entry name" value="AMP-bd_C_sf"/>
</dbReference>
<reference evidence="6 7" key="1">
    <citation type="submission" date="2024-09" db="EMBL/GenBank/DDBJ databases">
        <authorList>
            <person name="Sun Q."/>
            <person name="Mori K."/>
        </authorList>
    </citation>
    <scope>NUCLEOTIDE SEQUENCE [LARGE SCALE GENOMIC DNA]</scope>
    <source>
        <strain evidence="6 7">JCM 11411</strain>
    </source>
</reference>
<dbReference type="Pfam" id="PF13193">
    <property type="entry name" value="AMP-binding_C"/>
    <property type="match status" value="1"/>
</dbReference>
<comment type="similarity">
    <text evidence="1">Belongs to the ATP-dependent AMP-binding enzyme family.</text>
</comment>
<sequence length="538" mass="56586">MSGPPTPPDRAAVARELVEQWYREGHYSDRTWVDVLDEGSPGPDASLVYAAADGSRTVTSIVEIRHAAKRAAAALRGLGVGPGDTVAVQLPNRVEAPVAYAAVLLAGAVLVPIVHIYGPNEVRFILEQSGTKLLIQPDRWRTAEYRDRIEGYSGLPALRHVVIVGDAPAGTLAWADLSTSEEYVRPTVRADDIALLIYTSGTTAAPKGVQHSHNSLLAEVRSAPGASGGPDDVVQLVSFPPGHIAGVSSVLRPLVHGHSAVYMKSWDPALAAELISQYRVTATSGTPFHLAGLMDVDGVTDKLATLSDFLIGAATVPEGLVRRAALAGISTFRCYGSTEHPTATSGRAGEAEAERLGTDGAPMPGVRVRILDGRGVDVPVGVCGEVVLQGPDQFVGYRDAALDVNAFTDDGWMRTGDLGHLDAAGRLTITDRIKDVVIRAGETISSGQVEDVLATHPAVAEGAVVAAPDTRYGEVVAAVVVLEPGALLGLDELRAHFAESGLARQKTPERLVIVDALPRAALGKVRKADLRAAHFPLE</sequence>
<evidence type="ECO:0000313" key="7">
    <source>
        <dbReference type="Proteomes" id="UP001589587"/>
    </source>
</evidence>
<dbReference type="Proteomes" id="UP001589587">
    <property type="component" value="Unassembled WGS sequence"/>
</dbReference>
<feature type="domain" description="AMP-binding enzyme C-terminal" evidence="5">
    <location>
        <begin position="448"/>
        <end position="524"/>
    </location>
</feature>
<dbReference type="InterPro" id="IPR025110">
    <property type="entry name" value="AMP-bd_C"/>
</dbReference>
<evidence type="ECO:0000256" key="1">
    <source>
        <dbReference type="ARBA" id="ARBA00006432"/>
    </source>
</evidence>
<feature type="region of interest" description="Disordered" evidence="3">
    <location>
        <begin position="339"/>
        <end position="359"/>
    </location>
</feature>
<feature type="domain" description="AMP-dependent synthetase/ligase" evidence="4">
    <location>
        <begin position="56"/>
        <end position="397"/>
    </location>
</feature>
<dbReference type="InterPro" id="IPR000873">
    <property type="entry name" value="AMP-dep_synth/lig_dom"/>
</dbReference>
<evidence type="ECO:0000259" key="5">
    <source>
        <dbReference type="Pfam" id="PF13193"/>
    </source>
</evidence>
<evidence type="ECO:0000256" key="2">
    <source>
        <dbReference type="ARBA" id="ARBA00022598"/>
    </source>
</evidence>
<name>A0ABV5XFV8_9NOCA</name>
<proteinExistence type="inferred from homology"/>
<dbReference type="Gene3D" id="3.40.50.12780">
    <property type="entry name" value="N-terminal domain of ligase-like"/>
    <property type="match status" value="1"/>
</dbReference>
<accession>A0ABV5XFV8</accession>
<dbReference type="InterPro" id="IPR042099">
    <property type="entry name" value="ANL_N_sf"/>
</dbReference>
<keyword evidence="7" id="KW-1185">Reference proteome</keyword>
<dbReference type="SUPFAM" id="SSF56801">
    <property type="entry name" value="Acetyl-CoA synthetase-like"/>
    <property type="match status" value="1"/>
</dbReference>
<dbReference type="Pfam" id="PF00501">
    <property type="entry name" value="AMP-binding"/>
    <property type="match status" value="1"/>
</dbReference>
<gene>
    <name evidence="6" type="ORF">ACFFQ6_16345</name>
</gene>
<dbReference type="RefSeq" id="WP_350491483.1">
    <property type="nucleotide sequence ID" value="NZ_JBHMAS010000039.1"/>
</dbReference>
<evidence type="ECO:0000313" key="6">
    <source>
        <dbReference type="EMBL" id="MFB9781266.1"/>
    </source>
</evidence>
<organism evidence="6 7">
    <name type="scientific">Rhodococcus baikonurensis</name>
    <dbReference type="NCBI Taxonomy" id="172041"/>
    <lineage>
        <taxon>Bacteria</taxon>
        <taxon>Bacillati</taxon>
        <taxon>Actinomycetota</taxon>
        <taxon>Actinomycetes</taxon>
        <taxon>Mycobacteriales</taxon>
        <taxon>Nocardiaceae</taxon>
        <taxon>Rhodococcus</taxon>
        <taxon>Rhodococcus erythropolis group</taxon>
    </lineage>
</organism>
<dbReference type="PANTHER" id="PTHR43201">
    <property type="entry name" value="ACYL-COA SYNTHETASE"/>
    <property type="match status" value="1"/>
</dbReference>
<keyword evidence="2" id="KW-0436">Ligase</keyword>
<dbReference type="Gene3D" id="3.30.300.30">
    <property type="match status" value="1"/>
</dbReference>
<evidence type="ECO:0000259" key="4">
    <source>
        <dbReference type="Pfam" id="PF00501"/>
    </source>
</evidence>
<evidence type="ECO:0000256" key="3">
    <source>
        <dbReference type="SAM" id="MobiDB-lite"/>
    </source>
</evidence>
<dbReference type="PANTHER" id="PTHR43201:SF5">
    <property type="entry name" value="MEDIUM-CHAIN ACYL-COA LIGASE ACSF2, MITOCHONDRIAL"/>
    <property type="match status" value="1"/>
</dbReference>